<gene>
    <name evidence="3" type="ORF">SLS63_009779</name>
</gene>
<reference evidence="3 4" key="1">
    <citation type="submission" date="2024-02" db="EMBL/GenBank/DDBJ databases">
        <title>De novo assembly and annotation of 12 fungi associated with fruit tree decline syndrome in Ontario, Canada.</title>
        <authorList>
            <person name="Sulman M."/>
            <person name="Ellouze W."/>
            <person name="Ilyukhin E."/>
        </authorList>
    </citation>
    <scope>NUCLEOTIDE SEQUENCE [LARGE SCALE GENOMIC DNA]</scope>
    <source>
        <strain evidence="3 4">M169</strain>
    </source>
</reference>
<dbReference type="PANTHER" id="PTHR30383:SF31">
    <property type="entry name" value="SGNH HYDROLASE-TYPE ESTERASE DOMAIN-CONTAINING PROTEIN-RELATED"/>
    <property type="match status" value="1"/>
</dbReference>
<evidence type="ECO:0000256" key="1">
    <source>
        <dbReference type="SAM" id="SignalP"/>
    </source>
</evidence>
<dbReference type="InterPro" id="IPR036514">
    <property type="entry name" value="SGNH_hydro_sf"/>
</dbReference>
<proteinExistence type="predicted"/>
<keyword evidence="1" id="KW-0732">Signal</keyword>
<accession>A0ABR1NZ40</accession>
<name>A0ABR1NZ40_DIAER</name>
<dbReference type="InterPro" id="IPR013830">
    <property type="entry name" value="SGNH_hydro"/>
</dbReference>
<evidence type="ECO:0000313" key="3">
    <source>
        <dbReference type="EMBL" id="KAK7720561.1"/>
    </source>
</evidence>
<feature type="domain" description="SGNH hydrolase-type esterase" evidence="2">
    <location>
        <begin position="67"/>
        <end position="245"/>
    </location>
</feature>
<dbReference type="Gene3D" id="3.40.50.1110">
    <property type="entry name" value="SGNH hydrolase"/>
    <property type="match status" value="1"/>
</dbReference>
<protein>
    <recommendedName>
        <fullName evidence="2">SGNH hydrolase-type esterase domain-containing protein</fullName>
    </recommendedName>
</protein>
<dbReference type="Pfam" id="PF13472">
    <property type="entry name" value="Lipase_GDSL_2"/>
    <property type="match status" value="1"/>
</dbReference>
<dbReference type="SUPFAM" id="SSF52266">
    <property type="entry name" value="SGNH hydrolase"/>
    <property type="match status" value="1"/>
</dbReference>
<feature type="signal peptide" evidence="1">
    <location>
        <begin position="1"/>
        <end position="17"/>
    </location>
</feature>
<evidence type="ECO:0000259" key="2">
    <source>
        <dbReference type="Pfam" id="PF13472"/>
    </source>
</evidence>
<dbReference type="EMBL" id="JAKNSF020000074">
    <property type="protein sequence ID" value="KAK7720561.1"/>
    <property type="molecule type" value="Genomic_DNA"/>
</dbReference>
<evidence type="ECO:0000313" key="4">
    <source>
        <dbReference type="Proteomes" id="UP001430848"/>
    </source>
</evidence>
<dbReference type="PANTHER" id="PTHR30383">
    <property type="entry name" value="THIOESTERASE 1/PROTEASE 1/LYSOPHOSPHOLIPASE L1"/>
    <property type="match status" value="1"/>
</dbReference>
<dbReference type="InterPro" id="IPR051532">
    <property type="entry name" value="Ester_Hydrolysis_Enzymes"/>
</dbReference>
<sequence>MLRDIFTLSVAAAVASALPRGITVIPGGTADTVTPLTTLSSAGAAVAARQIPAPVPAAPVPLRIMPLGASVTFGTGSSTGDSYRKDLRDQLVAAGQTVNFVGEFQNGNFTNRQVEATPGFVINQIANSSNATVPKFLPNLVLLDAGTNNCNSGGTVPDAAANVSSLINSIYTQSPGSTVILASVLVNKVPAQEACRVDVNNQYNALAAQLTGQGAKFVFVDMRSPEGPTTNDLADTRHPNDVGYQKMANIWMQGIQQALAKGFITAAAENGIAADGGA</sequence>
<comment type="caution">
    <text evidence="3">The sequence shown here is derived from an EMBL/GenBank/DDBJ whole genome shotgun (WGS) entry which is preliminary data.</text>
</comment>
<keyword evidence="4" id="KW-1185">Reference proteome</keyword>
<organism evidence="3 4">
    <name type="scientific">Diaporthe eres</name>
    <name type="common">Phomopsis oblonga</name>
    <dbReference type="NCBI Taxonomy" id="83184"/>
    <lineage>
        <taxon>Eukaryota</taxon>
        <taxon>Fungi</taxon>
        <taxon>Dikarya</taxon>
        <taxon>Ascomycota</taxon>
        <taxon>Pezizomycotina</taxon>
        <taxon>Sordariomycetes</taxon>
        <taxon>Sordariomycetidae</taxon>
        <taxon>Diaporthales</taxon>
        <taxon>Diaporthaceae</taxon>
        <taxon>Diaporthe</taxon>
        <taxon>Diaporthe eres species complex</taxon>
    </lineage>
</organism>
<dbReference type="Proteomes" id="UP001430848">
    <property type="component" value="Unassembled WGS sequence"/>
</dbReference>
<feature type="chain" id="PRO_5045402997" description="SGNH hydrolase-type esterase domain-containing protein" evidence="1">
    <location>
        <begin position="18"/>
        <end position="278"/>
    </location>
</feature>